<feature type="transmembrane region" description="Helical" evidence="5">
    <location>
        <begin position="178"/>
        <end position="199"/>
    </location>
</feature>
<protein>
    <submittedName>
        <fullName evidence="7">ABC-2 type transport system permease protein</fullName>
    </submittedName>
</protein>
<dbReference type="EMBL" id="VIVR01000001">
    <property type="protein sequence ID" value="TWE15541.1"/>
    <property type="molecule type" value="Genomic_DNA"/>
</dbReference>
<dbReference type="GO" id="GO:0140359">
    <property type="term" value="F:ABC-type transporter activity"/>
    <property type="evidence" value="ECO:0007669"/>
    <property type="project" value="InterPro"/>
</dbReference>
<name>A0A561EIU9_9ACTN</name>
<evidence type="ECO:0000256" key="4">
    <source>
        <dbReference type="ARBA" id="ARBA00023136"/>
    </source>
</evidence>
<evidence type="ECO:0000256" key="2">
    <source>
        <dbReference type="ARBA" id="ARBA00022692"/>
    </source>
</evidence>
<evidence type="ECO:0000313" key="7">
    <source>
        <dbReference type="EMBL" id="TWE15541.1"/>
    </source>
</evidence>
<feature type="domain" description="ABC-2 type transporter transmembrane" evidence="6">
    <location>
        <begin position="19"/>
        <end position="211"/>
    </location>
</feature>
<keyword evidence="4 5" id="KW-0472">Membrane</keyword>
<evidence type="ECO:0000256" key="1">
    <source>
        <dbReference type="ARBA" id="ARBA00004141"/>
    </source>
</evidence>
<keyword evidence="8" id="KW-1185">Reference proteome</keyword>
<dbReference type="AlphaFoldDB" id="A0A561EIU9"/>
<dbReference type="InterPro" id="IPR013525">
    <property type="entry name" value="ABC2_TM"/>
</dbReference>
<keyword evidence="3 5" id="KW-1133">Transmembrane helix</keyword>
<dbReference type="InterPro" id="IPR051784">
    <property type="entry name" value="Nod_factor_ABC_transporter"/>
</dbReference>
<evidence type="ECO:0000313" key="8">
    <source>
        <dbReference type="Proteomes" id="UP000318416"/>
    </source>
</evidence>
<accession>A0A561EIU9</accession>
<dbReference type="PANTHER" id="PTHR43229:SF6">
    <property type="entry name" value="ABC-TYPE MULTIDRUG TRANSPORT SYSTEM, PERMEASE COMPONENT"/>
    <property type="match status" value="1"/>
</dbReference>
<sequence length="262" mass="27657">MSLTLTRLQEPAAVLLTSARVQLATQWAHPMSIMLGIVQPAVMLLIAGSAARSGGTDLGRFAVASGLSTLWGASIWTAGGILRREIEYGTLPRLVCSPWSTRLLLTAKSLAASTFQALSIGLTTAVVLAGLGHPLTVRAPFAFALFALAAIGSAAALGLLLSSLFVLTRAAVRISEVLSYPVFLLGGMLIPLDYLPGWLHWPSTLVSLGWARAGLERALAGGLDARALAMVLLLTLCYAALGWAVFSRVLDRARRKGTLELR</sequence>
<evidence type="ECO:0000256" key="5">
    <source>
        <dbReference type="SAM" id="Phobius"/>
    </source>
</evidence>
<evidence type="ECO:0000259" key="6">
    <source>
        <dbReference type="Pfam" id="PF01061"/>
    </source>
</evidence>
<comment type="caution">
    <text evidence="7">The sequence shown here is derived from an EMBL/GenBank/DDBJ whole genome shotgun (WGS) entry which is preliminary data.</text>
</comment>
<feature type="transmembrane region" description="Helical" evidence="5">
    <location>
        <begin position="63"/>
        <end position="82"/>
    </location>
</feature>
<dbReference type="PANTHER" id="PTHR43229">
    <property type="entry name" value="NODULATION PROTEIN J"/>
    <property type="match status" value="1"/>
</dbReference>
<feature type="transmembrane region" description="Helical" evidence="5">
    <location>
        <begin position="227"/>
        <end position="246"/>
    </location>
</feature>
<dbReference type="GO" id="GO:0016020">
    <property type="term" value="C:membrane"/>
    <property type="evidence" value="ECO:0007669"/>
    <property type="project" value="UniProtKB-SubCell"/>
</dbReference>
<keyword evidence="2 5" id="KW-0812">Transmembrane</keyword>
<reference evidence="7 8" key="1">
    <citation type="submission" date="2019-06" db="EMBL/GenBank/DDBJ databases">
        <title>Sequencing the genomes of 1000 actinobacteria strains.</title>
        <authorList>
            <person name="Klenk H.-P."/>
        </authorList>
    </citation>
    <scope>NUCLEOTIDE SEQUENCE [LARGE SCALE GENOMIC DNA]</scope>
    <source>
        <strain evidence="7 8">DSM 41649</strain>
    </source>
</reference>
<feature type="transmembrane region" description="Helical" evidence="5">
    <location>
        <begin position="103"/>
        <end position="129"/>
    </location>
</feature>
<dbReference type="Pfam" id="PF01061">
    <property type="entry name" value="ABC2_membrane"/>
    <property type="match status" value="1"/>
</dbReference>
<feature type="transmembrane region" description="Helical" evidence="5">
    <location>
        <begin position="141"/>
        <end position="166"/>
    </location>
</feature>
<organism evidence="7 8">
    <name type="scientific">Kitasatospora atroaurantiaca</name>
    <dbReference type="NCBI Taxonomy" id="285545"/>
    <lineage>
        <taxon>Bacteria</taxon>
        <taxon>Bacillati</taxon>
        <taxon>Actinomycetota</taxon>
        <taxon>Actinomycetes</taxon>
        <taxon>Kitasatosporales</taxon>
        <taxon>Streptomycetaceae</taxon>
        <taxon>Kitasatospora</taxon>
    </lineage>
</organism>
<comment type="subcellular location">
    <subcellularLocation>
        <location evidence="1">Membrane</location>
        <topology evidence="1">Multi-pass membrane protein</topology>
    </subcellularLocation>
</comment>
<evidence type="ECO:0000256" key="3">
    <source>
        <dbReference type="ARBA" id="ARBA00022989"/>
    </source>
</evidence>
<proteinExistence type="predicted"/>
<dbReference type="RefSeq" id="WP_145787075.1">
    <property type="nucleotide sequence ID" value="NZ_BAAABR010000028.1"/>
</dbReference>
<dbReference type="OrthoDB" id="4295944at2"/>
<dbReference type="Proteomes" id="UP000318416">
    <property type="component" value="Unassembled WGS sequence"/>
</dbReference>
<gene>
    <name evidence="7" type="ORF">FB465_0441</name>
</gene>
<feature type="transmembrane region" description="Helical" evidence="5">
    <location>
        <begin position="33"/>
        <end position="51"/>
    </location>
</feature>